<evidence type="ECO:0000256" key="2">
    <source>
        <dbReference type="SAM" id="SignalP"/>
    </source>
</evidence>
<keyword evidence="4" id="KW-1185">Reference proteome</keyword>
<feature type="transmembrane region" description="Helical" evidence="1">
    <location>
        <begin position="386"/>
        <end position="407"/>
    </location>
</feature>
<feature type="transmembrane region" description="Helical" evidence="1">
    <location>
        <begin position="228"/>
        <end position="254"/>
    </location>
</feature>
<dbReference type="InterPro" id="IPR052808">
    <property type="entry name" value="GPCR_Mth-like"/>
</dbReference>
<dbReference type="EnsemblMetazoa" id="XM_014401246.2">
    <property type="protein sequence ID" value="XP_014256732.1"/>
    <property type="gene ID" value="LOC106670699"/>
</dbReference>
<dbReference type="PANTHER" id="PTHR46953:SF2">
    <property type="entry name" value="G-PROTEIN COUPLED RECEPTOR MTH-LIKE 5-RELATED"/>
    <property type="match status" value="1"/>
</dbReference>
<feature type="transmembrane region" description="Helical" evidence="1">
    <location>
        <begin position="196"/>
        <end position="216"/>
    </location>
</feature>
<dbReference type="GeneID" id="106670699"/>
<dbReference type="OrthoDB" id="6339480at2759"/>
<dbReference type="KEGG" id="clec:106670699"/>
<feature type="transmembrane region" description="Helical" evidence="1">
    <location>
        <begin position="170"/>
        <end position="189"/>
    </location>
</feature>
<proteinExistence type="predicted"/>
<dbReference type="RefSeq" id="XP_014256732.1">
    <property type="nucleotide sequence ID" value="XM_014401246.2"/>
</dbReference>
<dbReference type="Gene3D" id="1.20.1070.10">
    <property type="entry name" value="Rhodopsin 7-helix transmembrane proteins"/>
    <property type="match status" value="1"/>
</dbReference>
<dbReference type="AlphaFoldDB" id="A0A8I6S220"/>
<dbReference type="PANTHER" id="PTHR46953">
    <property type="entry name" value="G-PROTEIN COUPLED RECEPTOR MTH-LIKE 1-RELATED"/>
    <property type="match status" value="1"/>
</dbReference>
<feature type="transmembrane region" description="Helical" evidence="1">
    <location>
        <begin position="311"/>
        <end position="333"/>
    </location>
</feature>
<dbReference type="OMA" id="NIFFFVT"/>
<evidence type="ECO:0000256" key="1">
    <source>
        <dbReference type="SAM" id="Phobius"/>
    </source>
</evidence>
<dbReference type="CTD" id="41438"/>
<organism evidence="3 4">
    <name type="scientific">Cimex lectularius</name>
    <name type="common">Bed bug</name>
    <name type="synonym">Acanthia lectularia</name>
    <dbReference type="NCBI Taxonomy" id="79782"/>
    <lineage>
        <taxon>Eukaryota</taxon>
        <taxon>Metazoa</taxon>
        <taxon>Ecdysozoa</taxon>
        <taxon>Arthropoda</taxon>
        <taxon>Hexapoda</taxon>
        <taxon>Insecta</taxon>
        <taxon>Pterygota</taxon>
        <taxon>Neoptera</taxon>
        <taxon>Paraneoptera</taxon>
        <taxon>Hemiptera</taxon>
        <taxon>Heteroptera</taxon>
        <taxon>Panheteroptera</taxon>
        <taxon>Cimicomorpha</taxon>
        <taxon>Cimicidae</taxon>
        <taxon>Cimex</taxon>
    </lineage>
</organism>
<feature type="chain" id="PRO_5035321368" evidence="2">
    <location>
        <begin position="17"/>
        <end position="449"/>
    </location>
</feature>
<feature type="transmembrane region" description="Helical" evidence="1">
    <location>
        <begin position="354"/>
        <end position="374"/>
    </location>
</feature>
<accession>A0A8I6S220</accession>
<dbReference type="Proteomes" id="UP000494040">
    <property type="component" value="Unassembled WGS sequence"/>
</dbReference>
<sequence length="449" mass="52493">MFAIIIFLLTFQMWLSSNTIPSGGKLAVYINKCCEINKIHVKNECKEVNQSLSWEPTFLSKSVDVQVHVINSYPKCYHSHLSSVYDNFTDRLRFLLDGTLRHYTLNDPHTPDEDLKDEQMFYDYQEGTYCSEKMIDSNNKEMYYALLCPPKVNSSWTDFDFIMRKIVDPIFHIIALICYVSVALIHFVLPQLRDLFGNIVATINICLAVAQAADIARIITNFGIPVTHFLAEVCLCVAILSAYLWLTGLGFYLWRTFRSENVFLRMTHGKKYCYYSFSIWSTTAFLTLIALLAHFYLDNPLEEDIFELMKIGWLVIAIFYLPIVCCIAVNAYFYHRTSACMKVYGRYGRIHHKFKICVDIFGRLQLAMLIYWAFLPLSWLPFNVAYYSYIFVNALIAPVILYISILSQRRVRFLLRKECCFEKCLFKCLRPNQPEDIPEWGEEMMAIYK</sequence>
<keyword evidence="1" id="KW-1133">Transmembrane helix</keyword>
<feature type="transmembrane region" description="Helical" evidence="1">
    <location>
        <begin position="274"/>
        <end position="296"/>
    </location>
</feature>
<evidence type="ECO:0000313" key="3">
    <source>
        <dbReference type="EnsemblMetazoa" id="XP_014256732.1"/>
    </source>
</evidence>
<protein>
    <submittedName>
        <fullName evidence="3">Uncharacterized protein</fullName>
    </submittedName>
</protein>
<reference evidence="3" key="1">
    <citation type="submission" date="2022-01" db="UniProtKB">
        <authorList>
            <consortium name="EnsemblMetazoa"/>
        </authorList>
    </citation>
    <scope>IDENTIFICATION</scope>
</reference>
<keyword evidence="1" id="KW-0812">Transmembrane</keyword>
<evidence type="ECO:0000313" key="4">
    <source>
        <dbReference type="Proteomes" id="UP000494040"/>
    </source>
</evidence>
<keyword evidence="1" id="KW-0472">Membrane</keyword>
<keyword evidence="2" id="KW-0732">Signal</keyword>
<feature type="signal peptide" evidence="2">
    <location>
        <begin position="1"/>
        <end position="16"/>
    </location>
</feature>
<name>A0A8I6S220_CIMLE</name>